<evidence type="ECO:0000313" key="10">
    <source>
        <dbReference type="Proteomes" id="UP000298653"/>
    </source>
</evidence>
<evidence type="ECO:0000256" key="7">
    <source>
        <dbReference type="PIRSR" id="PIRSR600821-52"/>
    </source>
</evidence>
<dbReference type="Proteomes" id="UP000298653">
    <property type="component" value="Chromosome"/>
</dbReference>
<dbReference type="PANTHER" id="PTHR30511:SF0">
    <property type="entry name" value="ALANINE RACEMASE, CATABOLIC-RELATED"/>
    <property type="match status" value="1"/>
</dbReference>
<feature type="binding site" evidence="5 7">
    <location>
        <position position="136"/>
    </location>
    <ligand>
        <name>substrate</name>
    </ligand>
</feature>
<dbReference type="CDD" id="cd00430">
    <property type="entry name" value="PLPDE_III_AR"/>
    <property type="match status" value="1"/>
</dbReference>
<dbReference type="UniPathway" id="UPA00042">
    <property type="reaction ID" value="UER00497"/>
</dbReference>
<sequence length="388" mass="42879">MNQYYRVYAAIDLDAICHNISEIKNIVGTDTKIMPVIKADGYGHGAVPVAKALNKIGVDGFAVAIIEEGIALRKQGITKPILILGYTSEYQYASLIQHEIEQTVFSYDMAEAISKFAVTMKKDANIHIKVDTGMNRIGFKPTEESVSQVERIQKLPNIKIQGIFTHFACADEEDKTSARHQKELFDQFVRSLEDKGIEIPVKHVSNSAAIMDLCDCRMDMVRSGIITYGLYPSEEVDKSAIDLRPALSLISHVIHVKEVEPGEGVSYGSTFVTERKTKIATIPVGYADGYPRALSSKGRVIIRGQYAPIIGRICMDQFMVDVTDIEGVCVMDQVTLVGTDGDKNISVEEAANLAGSFNYEFVCGIGKRVPRVYFQDGKAKEAVDYLED</sequence>
<dbReference type="InterPro" id="IPR029066">
    <property type="entry name" value="PLP-binding_barrel"/>
</dbReference>
<dbReference type="KEGG" id="arf:AR1Y2_2022"/>
<dbReference type="FunFam" id="2.40.37.10:FF:000006">
    <property type="entry name" value="Alanine racemase"/>
    <property type="match status" value="1"/>
</dbReference>
<evidence type="ECO:0000256" key="1">
    <source>
        <dbReference type="ARBA" id="ARBA00000316"/>
    </source>
</evidence>
<protein>
    <recommendedName>
        <fullName evidence="5">Alanine racemase</fullName>
        <ecNumber evidence="5">5.1.1.1</ecNumber>
    </recommendedName>
</protein>
<dbReference type="GO" id="GO:0009252">
    <property type="term" value="P:peptidoglycan biosynthetic process"/>
    <property type="evidence" value="ECO:0007669"/>
    <property type="project" value="TreeGrafter"/>
</dbReference>
<dbReference type="EMBL" id="CP040058">
    <property type="protein sequence ID" value="QCP35476.1"/>
    <property type="molecule type" value="Genomic_DNA"/>
</dbReference>
<evidence type="ECO:0000256" key="6">
    <source>
        <dbReference type="PIRSR" id="PIRSR600821-50"/>
    </source>
</evidence>
<accession>A0A4P8IDK8</accession>
<comment type="cofactor">
    <cofactor evidence="2 5 6">
        <name>pyridoxal 5'-phosphate</name>
        <dbReference type="ChEBI" id="CHEBI:597326"/>
    </cofactor>
</comment>
<evidence type="ECO:0000256" key="3">
    <source>
        <dbReference type="ARBA" id="ARBA00022898"/>
    </source>
</evidence>
<dbReference type="InterPro" id="IPR009006">
    <property type="entry name" value="Ala_racemase/Decarboxylase_C"/>
</dbReference>
<evidence type="ECO:0000259" key="8">
    <source>
        <dbReference type="SMART" id="SM01005"/>
    </source>
</evidence>
<dbReference type="InterPro" id="IPR020622">
    <property type="entry name" value="Ala_racemase_pyridoxalP-BS"/>
</dbReference>
<comment type="function">
    <text evidence="5">Catalyzes the interconversion of L-alanine and D-alanine. May also act on other amino acids.</text>
</comment>
<dbReference type="PRINTS" id="PR00992">
    <property type="entry name" value="ALARACEMASE"/>
</dbReference>
<dbReference type="GO" id="GO:0005829">
    <property type="term" value="C:cytosol"/>
    <property type="evidence" value="ECO:0007669"/>
    <property type="project" value="TreeGrafter"/>
</dbReference>
<dbReference type="InterPro" id="IPR011079">
    <property type="entry name" value="Ala_racemase_C"/>
</dbReference>
<dbReference type="SUPFAM" id="SSF51419">
    <property type="entry name" value="PLP-binding barrel"/>
    <property type="match status" value="1"/>
</dbReference>
<keyword evidence="10" id="KW-1185">Reference proteome</keyword>
<dbReference type="Gene3D" id="3.20.20.10">
    <property type="entry name" value="Alanine racemase"/>
    <property type="match status" value="1"/>
</dbReference>
<dbReference type="PROSITE" id="PS00395">
    <property type="entry name" value="ALANINE_RACEMASE"/>
    <property type="match status" value="1"/>
</dbReference>
<dbReference type="Pfam" id="PF01168">
    <property type="entry name" value="Ala_racemase_N"/>
    <property type="match status" value="1"/>
</dbReference>
<dbReference type="InterPro" id="IPR001608">
    <property type="entry name" value="Ala_racemase_N"/>
</dbReference>
<name>A0A4P8IDK8_9FIRM</name>
<dbReference type="HAMAP" id="MF_01201">
    <property type="entry name" value="Ala_racemase"/>
    <property type="match status" value="1"/>
</dbReference>
<evidence type="ECO:0000256" key="2">
    <source>
        <dbReference type="ARBA" id="ARBA00001933"/>
    </source>
</evidence>
<dbReference type="GO" id="GO:0030170">
    <property type="term" value="F:pyridoxal phosphate binding"/>
    <property type="evidence" value="ECO:0007669"/>
    <property type="project" value="UniProtKB-UniRule"/>
</dbReference>
<comment type="pathway">
    <text evidence="5">Amino-acid biosynthesis; D-alanine biosynthesis; D-alanine from L-alanine: step 1/1.</text>
</comment>
<feature type="active site" description="Proton acceptor; specific for L-alanine" evidence="5">
    <location>
        <position position="267"/>
    </location>
</feature>
<feature type="active site" description="Proton acceptor; specific for D-alanine" evidence="5">
    <location>
        <position position="38"/>
    </location>
</feature>
<evidence type="ECO:0000313" key="9">
    <source>
        <dbReference type="EMBL" id="QCP35476.1"/>
    </source>
</evidence>
<dbReference type="Gene3D" id="2.40.37.10">
    <property type="entry name" value="Lyase, Ornithine Decarboxylase, Chain A, domain 1"/>
    <property type="match status" value="1"/>
</dbReference>
<evidence type="ECO:0000256" key="5">
    <source>
        <dbReference type="HAMAP-Rule" id="MF_01201"/>
    </source>
</evidence>
<keyword evidence="4 5" id="KW-0413">Isomerase</keyword>
<dbReference type="AlphaFoldDB" id="A0A4P8IDK8"/>
<dbReference type="PANTHER" id="PTHR30511">
    <property type="entry name" value="ALANINE RACEMASE"/>
    <property type="match status" value="1"/>
</dbReference>
<feature type="binding site" evidence="5 7">
    <location>
        <position position="315"/>
    </location>
    <ligand>
        <name>substrate</name>
    </ligand>
</feature>
<dbReference type="OrthoDB" id="9813814at2"/>
<feature type="domain" description="Alanine racemase C-terminal" evidence="8">
    <location>
        <begin position="246"/>
        <end position="374"/>
    </location>
</feature>
<dbReference type="FunFam" id="3.20.20.10:FF:000002">
    <property type="entry name" value="Alanine racemase"/>
    <property type="match status" value="1"/>
</dbReference>
<dbReference type="SUPFAM" id="SSF50621">
    <property type="entry name" value="Alanine racemase C-terminal domain-like"/>
    <property type="match status" value="1"/>
</dbReference>
<dbReference type="InterPro" id="IPR000821">
    <property type="entry name" value="Ala_racemase"/>
</dbReference>
<feature type="modified residue" description="N6-(pyridoxal phosphate)lysine" evidence="5 6">
    <location>
        <position position="38"/>
    </location>
</feature>
<keyword evidence="3 5" id="KW-0663">Pyridoxal phosphate</keyword>
<dbReference type="EC" id="5.1.1.1" evidence="5"/>
<dbReference type="SMART" id="SM01005">
    <property type="entry name" value="Ala_racemase_C"/>
    <property type="match status" value="1"/>
</dbReference>
<evidence type="ECO:0000256" key="4">
    <source>
        <dbReference type="ARBA" id="ARBA00023235"/>
    </source>
</evidence>
<comment type="catalytic activity">
    <reaction evidence="1 5">
        <text>L-alanine = D-alanine</text>
        <dbReference type="Rhea" id="RHEA:20249"/>
        <dbReference type="ChEBI" id="CHEBI:57416"/>
        <dbReference type="ChEBI" id="CHEBI:57972"/>
        <dbReference type="EC" id="5.1.1.1"/>
    </reaction>
</comment>
<dbReference type="Pfam" id="PF00842">
    <property type="entry name" value="Ala_racemase_C"/>
    <property type="match status" value="1"/>
</dbReference>
<comment type="similarity">
    <text evidence="5">Belongs to the alanine racemase family.</text>
</comment>
<dbReference type="NCBIfam" id="TIGR00492">
    <property type="entry name" value="alr"/>
    <property type="match status" value="1"/>
</dbReference>
<organism evidence="9 10">
    <name type="scientific">Anaerostipes rhamnosivorans</name>
    <dbReference type="NCBI Taxonomy" id="1229621"/>
    <lineage>
        <taxon>Bacteria</taxon>
        <taxon>Bacillati</taxon>
        <taxon>Bacillota</taxon>
        <taxon>Clostridia</taxon>
        <taxon>Lachnospirales</taxon>
        <taxon>Lachnospiraceae</taxon>
        <taxon>Anaerostipes</taxon>
    </lineage>
</organism>
<dbReference type="GO" id="GO:0030632">
    <property type="term" value="P:D-alanine biosynthetic process"/>
    <property type="evidence" value="ECO:0007669"/>
    <property type="project" value="UniProtKB-UniRule"/>
</dbReference>
<reference evidence="9 10" key="1">
    <citation type="submission" date="2019-05" db="EMBL/GenBank/DDBJ databases">
        <title>Complete genome sequencing of Anaerostipes rhamnosivorans.</title>
        <authorList>
            <person name="Bui T.P.N."/>
            <person name="de Vos W.M."/>
        </authorList>
    </citation>
    <scope>NUCLEOTIDE SEQUENCE [LARGE SCALE GENOMIC DNA]</scope>
    <source>
        <strain evidence="9 10">1y2</strain>
    </source>
</reference>
<dbReference type="RefSeq" id="WP_137330246.1">
    <property type="nucleotide sequence ID" value="NZ_CP040058.1"/>
</dbReference>
<dbReference type="GO" id="GO:0008784">
    <property type="term" value="F:alanine racemase activity"/>
    <property type="evidence" value="ECO:0007669"/>
    <property type="project" value="UniProtKB-UniRule"/>
</dbReference>
<proteinExistence type="inferred from homology"/>
<gene>
    <name evidence="9" type="ORF">AR1Y2_2022</name>
</gene>